<dbReference type="KEGG" id="sru:SRU_2736"/>
<keyword evidence="14" id="KW-1185">Reference proteome</keyword>
<dbReference type="SUPFAM" id="SSF56935">
    <property type="entry name" value="Porins"/>
    <property type="match status" value="1"/>
</dbReference>
<feature type="domain" description="TonB-dependent receptor plug" evidence="12">
    <location>
        <begin position="185"/>
        <end position="259"/>
    </location>
</feature>
<evidence type="ECO:0000256" key="5">
    <source>
        <dbReference type="ARBA" id="ARBA00022729"/>
    </source>
</evidence>
<dbReference type="GO" id="GO:0009279">
    <property type="term" value="C:cell outer membrane"/>
    <property type="evidence" value="ECO:0007669"/>
    <property type="project" value="UniProtKB-SubCell"/>
</dbReference>
<accession>Q2RZ03</accession>
<keyword evidence="5" id="KW-0732">Signal</keyword>
<evidence type="ECO:0000259" key="11">
    <source>
        <dbReference type="Pfam" id="PF00593"/>
    </source>
</evidence>
<dbReference type="EnsemblBacteria" id="ABC46014">
    <property type="protein sequence ID" value="ABC46014"/>
    <property type="gene ID" value="SRU_2736"/>
</dbReference>
<evidence type="ECO:0000256" key="4">
    <source>
        <dbReference type="ARBA" id="ARBA00022692"/>
    </source>
</evidence>
<dbReference type="InterPro" id="IPR036942">
    <property type="entry name" value="Beta-barrel_TonB_sf"/>
</dbReference>
<keyword evidence="3" id="KW-1134">Transmembrane beta strand</keyword>
<dbReference type="RefSeq" id="WP_011405440.1">
    <property type="nucleotide sequence ID" value="NC_007677.1"/>
</dbReference>
<dbReference type="Proteomes" id="UP000008674">
    <property type="component" value="Chromosome"/>
</dbReference>
<dbReference type="eggNOG" id="COG4771">
    <property type="taxonomic scope" value="Bacteria"/>
</dbReference>
<dbReference type="HOGENOM" id="CLU_016599_0_0_10"/>
<comment type="subcellular location">
    <subcellularLocation>
        <location evidence="1">Cell outer membrane</location>
        <topology evidence="1">Multi-pass membrane protein</topology>
    </subcellularLocation>
</comment>
<keyword evidence="2" id="KW-0813">Transport</keyword>
<evidence type="ECO:0000256" key="8">
    <source>
        <dbReference type="ARBA" id="ARBA00023170"/>
    </source>
</evidence>
<evidence type="ECO:0000256" key="6">
    <source>
        <dbReference type="ARBA" id="ARBA00023077"/>
    </source>
</evidence>
<dbReference type="Gene3D" id="2.170.130.10">
    <property type="entry name" value="TonB-dependent receptor, plug domain"/>
    <property type="match status" value="1"/>
</dbReference>
<evidence type="ECO:0000256" key="9">
    <source>
        <dbReference type="ARBA" id="ARBA00023237"/>
    </source>
</evidence>
<keyword evidence="6 10" id="KW-0798">TonB box</keyword>
<evidence type="ECO:0000256" key="10">
    <source>
        <dbReference type="RuleBase" id="RU003357"/>
    </source>
</evidence>
<dbReference type="OrthoDB" id="9803050at2"/>
<dbReference type="Pfam" id="PF07715">
    <property type="entry name" value="Plug"/>
    <property type="match status" value="1"/>
</dbReference>
<gene>
    <name evidence="13" type="ordered locus">SRU_2736</name>
</gene>
<dbReference type="Gene3D" id="2.60.40.1120">
    <property type="entry name" value="Carboxypeptidase-like, regulatory domain"/>
    <property type="match status" value="1"/>
</dbReference>
<dbReference type="InterPro" id="IPR000531">
    <property type="entry name" value="Beta-barrel_TonB"/>
</dbReference>
<keyword evidence="8" id="KW-0675">Receptor</keyword>
<feature type="domain" description="TonB-dependent receptor-like beta-barrel" evidence="11">
    <location>
        <begin position="338"/>
        <end position="740"/>
    </location>
</feature>
<dbReference type="InterPro" id="IPR008969">
    <property type="entry name" value="CarboxyPept-like_regulatory"/>
</dbReference>
<comment type="similarity">
    <text evidence="10">Belongs to the TonB-dependent receptor family.</text>
</comment>
<dbReference type="PANTHER" id="PTHR30069:SF29">
    <property type="entry name" value="HEMOGLOBIN AND HEMOGLOBIN-HAPTOGLOBIN-BINDING PROTEIN 1-RELATED"/>
    <property type="match status" value="1"/>
</dbReference>
<sequence length="801" mass="88374">MDGDGRPPPSRPAAPHAGLICWDGRTLPSKFPVRMRHVRVAVLLGLCAVALRLAPPALAQERAALNGYVRDAETGETLLQANVVVEGTGRGAATNNDGYYTLQGLSPGTQTIVFSYLGYQTRTETITLTAGETTRLDVELAPADLQTEEVVVTGEQDDASEQRMGVDKLPVATITELPSVLTPDVFRSLALLPGVTTASDYSSNLYIRGGGPAQTLIQLDRTTVYNPTHFFGFFSTFNPDAIKDVQLYKGTYPAEYGGRLGSVVDIYNKDGNRRETTGGLSLSTLATRGYIEGPYGGSDDDPAGSYMVAVRRSTLEPLLAALDDVDGLPDTFYFYDVNAKATYDAGPDDDLSLAVYGGQDQLFLRPGDGQEFDVDYGNRTLSADWTHLFSDRLFSTLTVAGSRYASTPVFELGGTRFTQTNEVSDASLKAGVEYVPGDQHTVEAGLHASRLTFQLRSTFDGDETFNQRLQGEQAALYLKDTYTPTSDWTIRGGLRATYFSEGDYLRLAPRLSVEHDLTSSVQLQAAYGRYHQFLTLETSQLFTAFDSWLMTDEGLLPSYGDQIALGVNAQLGDAWRLEVEGYARTMRDLFELDPFLPDPAGVPYADRFQVGDGRAYGTEVLIRRPEGRLNGFLSYTLSRTERRFPNINRSEGGPPQYYPPNFDRTHELTLALNYHLTDQWRVSGTFNYATGQAYTRPEQRYELVDSPFSFSPGVGGAQNVLVSPFNNARLPPYHRLDVGVARTGQFFGIAEYELQLQAINAYARRNVWFYQFENESDGTLDRNVTPQIPIPVPNVSFSLTF</sequence>
<dbReference type="InterPro" id="IPR012910">
    <property type="entry name" value="Plug_dom"/>
</dbReference>
<protein>
    <submittedName>
        <fullName evidence="13">Outer membrane protein probably involved in nutrient binding</fullName>
    </submittedName>
</protein>
<dbReference type="STRING" id="309807.SRU_2736"/>
<dbReference type="PANTHER" id="PTHR30069">
    <property type="entry name" value="TONB-DEPENDENT OUTER MEMBRANE RECEPTOR"/>
    <property type="match status" value="1"/>
</dbReference>
<dbReference type="InterPro" id="IPR039426">
    <property type="entry name" value="TonB-dep_rcpt-like"/>
</dbReference>
<reference evidence="13 14" key="1">
    <citation type="journal article" date="2005" name="Proc. Natl. Acad. Sci. U.S.A.">
        <title>The genome of Salinibacter ruber: convergence and gene exchange among hyperhalophilic bacteria and archaea.</title>
        <authorList>
            <person name="Mongodin E.F."/>
            <person name="Nelson K.E."/>
            <person name="Daugherty S."/>
            <person name="Deboy R.T."/>
            <person name="Wister J."/>
            <person name="Khouri H."/>
            <person name="Weidman J."/>
            <person name="Walsh D.A."/>
            <person name="Papke R.T."/>
            <person name="Sanchez Perez G."/>
            <person name="Sharma A.K."/>
            <person name="Nesbo C.L."/>
            <person name="MacLeod D."/>
            <person name="Bapteste E."/>
            <person name="Doolittle W.F."/>
            <person name="Charlebois R.L."/>
            <person name="Legault B."/>
            <person name="Rodriguez-Valera F."/>
        </authorList>
    </citation>
    <scope>NUCLEOTIDE SEQUENCE [LARGE SCALE GENOMIC DNA]</scope>
    <source>
        <strain evidence="14">DSM 13855 / CECT 5946 / M31</strain>
    </source>
</reference>
<name>Q2RZ03_SALRD</name>
<dbReference type="GO" id="GO:0044718">
    <property type="term" value="P:siderophore transmembrane transport"/>
    <property type="evidence" value="ECO:0007669"/>
    <property type="project" value="TreeGrafter"/>
</dbReference>
<evidence type="ECO:0000313" key="13">
    <source>
        <dbReference type="EMBL" id="ABC46014.1"/>
    </source>
</evidence>
<evidence type="ECO:0000256" key="7">
    <source>
        <dbReference type="ARBA" id="ARBA00023136"/>
    </source>
</evidence>
<organism evidence="13 14">
    <name type="scientific">Salinibacter ruber (strain DSM 13855 / M31)</name>
    <dbReference type="NCBI Taxonomy" id="309807"/>
    <lineage>
        <taxon>Bacteria</taxon>
        <taxon>Pseudomonadati</taxon>
        <taxon>Rhodothermota</taxon>
        <taxon>Rhodothermia</taxon>
        <taxon>Rhodothermales</taxon>
        <taxon>Salinibacteraceae</taxon>
        <taxon>Salinibacter</taxon>
    </lineage>
</organism>
<dbReference type="EMBL" id="CP000159">
    <property type="protein sequence ID" value="ABC46014.1"/>
    <property type="molecule type" value="Genomic_DNA"/>
</dbReference>
<keyword evidence="7 10" id="KW-0472">Membrane</keyword>
<keyword evidence="4" id="KW-0812">Transmembrane</keyword>
<dbReference type="GO" id="GO:0015344">
    <property type="term" value="F:siderophore uptake transmembrane transporter activity"/>
    <property type="evidence" value="ECO:0007669"/>
    <property type="project" value="TreeGrafter"/>
</dbReference>
<proteinExistence type="inferred from homology"/>
<dbReference type="Gene3D" id="2.40.170.20">
    <property type="entry name" value="TonB-dependent receptor, beta-barrel domain"/>
    <property type="match status" value="1"/>
</dbReference>
<evidence type="ECO:0000256" key="2">
    <source>
        <dbReference type="ARBA" id="ARBA00022448"/>
    </source>
</evidence>
<evidence type="ECO:0000313" key="14">
    <source>
        <dbReference type="Proteomes" id="UP000008674"/>
    </source>
</evidence>
<evidence type="ECO:0000256" key="1">
    <source>
        <dbReference type="ARBA" id="ARBA00004571"/>
    </source>
</evidence>
<evidence type="ECO:0000259" key="12">
    <source>
        <dbReference type="Pfam" id="PF07715"/>
    </source>
</evidence>
<keyword evidence="9" id="KW-0998">Cell outer membrane</keyword>
<dbReference type="Pfam" id="PF00593">
    <property type="entry name" value="TonB_dep_Rec_b-barrel"/>
    <property type="match status" value="1"/>
</dbReference>
<dbReference type="SUPFAM" id="SSF49464">
    <property type="entry name" value="Carboxypeptidase regulatory domain-like"/>
    <property type="match status" value="1"/>
</dbReference>
<dbReference type="Pfam" id="PF13715">
    <property type="entry name" value="CarbopepD_reg_2"/>
    <property type="match status" value="1"/>
</dbReference>
<dbReference type="AlphaFoldDB" id="Q2RZ03"/>
<evidence type="ECO:0000256" key="3">
    <source>
        <dbReference type="ARBA" id="ARBA00022452"/>
    </source>
</evidence>
<dbReference type="InterPro" id="IPR037066">
    <property type="entry name" value="Plug_dom_sf"/>
</dbReference>